<reference evidence="2" key="1">
    <citation type="journal article" date="2023" name="Mol. Phylogenet. Evol.">
        <title>Genome-scale phylogeny and comparative genomics of the fungal order Sordariales.</title>
        <authorList>
            <person name="Hensen N."/>
            <person name="Bonometti L."/>
            <person name="Westerberg I."/>
            <person name="Brannstrom I.O."/>
            <person name="Guillou S."/>
            <person name="Cros-Aarteil S."/>
            <person name="Calhoun S."/>
            <person name="Haridas S."/>
            <person name="Kuo A."/>
            <person name="Mondo S."/>
            <person name="Pangilinan J."/>
            <person name="Riley R."/>
            <person name="LaButti K."/>
            <person name="Andreopoulos B."/>
            <person name="Lipzen A."/>
            <person name="Chen C."/>
            <person name="Yan M."/>
            <person name="Daum C."/>
            <person name="Ng V."/>
            <person name="Clum A."/>
            <person name="Steindorff A."/>
            <person name="Ohm R.A."/>
            <person name="Martin F."/>
            <person name="Silar P."/>
            <person name="Natvig D.O."/>
            <person name="Lalanne C."/>
            <person name="Gautier V."/>
            <person name="Ament-Velasquez S.L."/>
            <person name="Kruys A."/>
            <person name="Hutchinson M.I."/>
            <person name="Powell A.J."/>
            <person name="Barry K."/>
            <person name="Miller A.N."/>
            <person name="Grigoriev I.V."/>
            <person name="Debuchy R."/>
            <person name="Gladieux P."/>
            <person name="Hiltunen Thoren M."/>
            <person name="Johannesson H."/>
        </authorList>
    </citation>
    <scope>NUCLEOTIDE SEQUENCE</scope>
    <source>
        <strain evidence="2">CBS 731.68</strain>
    </source>
</reference>
<evidence type="ECO:0000256" key="1">
    <source>
        <dbReference type="SAM" id="MobiDB-lite"/>
    </source>
</evidence>
<dbReference type="AlphaFoldDB" id="A0AAN6Z0N3"/>
<name>A0AAN6Z0N3_9PEZI</name>
<evidence type="ECO:0000313" key="3">
    <source>
        <dbReference type="Proteomes" id="UP001302602"/>
    </source>
</evidence>
<dbReference type="Proteomes" id="UP001302602">
    <property type="component" value="Unassembled WGS sequence"/>
</dbReference>
<sequence length="120" mass="13919">MRTRLNPVVYFRARRESRSRAVRTAGFHHHPRMRDGHLQRVYRHLVRVGRSVPYGLHQAQWRVFRPDNLPQRCSQRGPPREGRLPRVGGCHLHQPARHPSQSATSRSAGWGPSTHSPTTR</sequence>
<comment type="caution">
    <text evidence="2">The sequence shown here is derived from an EMBL/GenBank/DDBJ whole genome shotgun (WGS) entry which is preliminary data.</text>
</comment>
<feature type="region of interest" description="Disordered" evidence="1">
    <location>
        <begin position="69"/>
        <end position="120"/>
    </location>
</feature>
<gene>
    <name evidence="2" type="ORF">N657DRAFT_135329</name>
</gene>
<protein>
    <submittedName>
        <fullName evidence="2">Uncharacterized protein</fullName>
    </submittedName>
</protein>
<evidence type="ECO:0000313" key="2">
    <source>
        <dbReference type="EMBL" id="KAK4121071.1"/>
    </source>
</evidence>
<dbReference type="RefSeq" id="XP_062644842.1">
    <property type="nucleotide sequence ID" value="XM_062785904.1"/>
</dbReference>
<dbReference type="EMBL" id="MU853235">
    <property type="protein sequence ID" value="KAK4121071.1"/>
    <property type="molecule type" value="Genomic_DNA"/>
</dbReference>
<accession>A0AAN6Z0N3</accession>
<organism evidence="2 3">
    <name type="scientific">Parathielavia appendiculata</name>
    <dbReference type="NCBI Taxonomy" id="2587402"/>
    <lineage>
        <taxon>Eukaryota</taxon>
        <taxon>Fungi</taxon>
        <taxon>Dikarya</taxon>
        <taxon>Ascomycota</taxon>
        <taxon>Pezizomycotina</taxon>
        <taxon>Sordariomycetes</taxon>
        <taxon>Sordariomycetidae</taxon>
        <taxon>Sordariales</taxon>
        <taxon>Chaetomiaceae</taxon>
        <taxon>Parathielavia</taxon>
    </lineage>
</organism>
<reference evidence="2" key="2">
    <citation type="submission" date="2023-05" db="EMBL/GenBank/DDBJ databases">
        <authorList>
            <consortium name="Lawrence Berkeley National Laboratory"/>
            <person name="Steindorff A."/>
            <person name="Hensen N."/>
            <person name="Bonometti L."/>
            <person name="Westerberg I."/>
            <person name="Brannstrom I.O."/>
            <person name="Guillou S."/>
            <person name="Cros-Aarteil S."/>
            <person name="Calhoun S."/>
            <person name="Haridas S."/>
            <person name="Kuo A."/>
            <person name="Mondo S."/>
            <person name="Pangilinan J."/>
            <person name="Riley R."/>
            <person name="Labutti K."/>
            <person name="Andreopoulos B."/>
            <person name="Lipzen A."/>
            <person name="Chen C."/>
            <person name="Yanf M."/>
            <person name="Daum C."/>
            <person name="Ng V."/>
            <person name="Clum A."/>
            <person name="Ohm R."/>
            <person name="Martin F."/>
            <person name="Silar P."/>
            <person name="Natvig D."/>
            <person name="Lalanne C."/>
            <person name="Gautier V."/>
            <person name="Ament-Velasquez S.L."/>
            <person name="Kruys A."/>
            <person name="Hutchinson M.I."/>
            <person name="Powell A.J."/>
            <person name="Barry K."/>
            <person name="Miller A.N."/>
            <person name="Grigoriev I.V."/>
            <person name="Debuchy R."/>
            <person name="Gladieux P."/>
            <person name="Thoren M.H."/>
            <person name="Johannesson H."/>
        </authorList>
    </citation>
    <scope>NUCLEOTIDE SEQUENCE</scope>
    <source>
        <strain evidence="2">CBS 731.68</strain>
    </source>
</reference>
<proteinExistence type="predicted"/>
<keyword evidence="3" id="KW-1185">Reference proteome</keyword>
<dbReference type="GeneID" id="87822670"/>
<feature type="compositionally biased region" description="Polar residues" evidence="1">
    <location>
        <begin position="99"/>
        <end position="120"/>
    </location>
</feature>